<protein>
    <recommendedName>
        <fullName evidence="3">Flagellar hook-associated protein 3</fullName>
    </recommendedName>
</protein>
<dbReference type="GO" id="GO:0005198">
    <property type="term" value="F:structural molecule activity"/>
    <property type="evidence" value="ECO:0007669"/>
    <property type="project" value="InterPro"/>
</dbReference>
<proteinExistence type="predicted"/>
<dbReference type="PANTHER" id="PTHR42792">
    <property type="entry name" value="FLAGELLIN"/>
    <property type="match status" value="1"/>
</dbReference>
<dbReference type="EMBL" id="BMHV01000004">
    <property type="protein sequence ID" value="GGF56339.1"/>
    <property type="molecule type" value="Genomic_DNA"/>
</dbReference>
<dbReference type="Proteomes" id="UP000632498">
    <property type="component" value="Unassembled WGS sequence"/>
</dbReference>
<evidence type="ECO:0000313" key="1">
    <source>
        <dbReference type="EMBL" id="GGF56339.1"/>
    </source>
</evidence>
<dbReference type="PANTHER" id="PTHR42792:SF1">
    <property type="entry name" value="FLAGELLAR HOOK-ASSOCIATED PROTEIN 3"/>
    <property type="match status" value="1"/>
</dbReference>
<organism evidence="1 2">
    <name type="scientific">Terasakiella brassicae</name>
    <dbReference type="NCBI Taxonomy" id="1634917"/>
    <lineage>
        <taxon>Bacteria</taxon>
        <taxon>Pseudomonadati</taxon>
        <taxon>Pseudomonadota</taxon>
        <taxon>Alphaproteobacteria</taxon>
        <taxon>Rhodospirillales</taxon>
        <taxon>Terasakiellaceae</taxon>
        <taxon>Terasakiella</taxon>
    </lineage>
</organism>
<accession>A0A917BT10</accession>
<comment type="caution">
    <text evidence="1">The sequence shown here is derived from an EMBL/GenBank/DDBJ whole genome shotgun (WGS) entry which is preliminary data.</text>
</comment>
<dbReference type="SUPFAM" id="SSF64518">
    <property type="entry name" value="Phase 1 flagellin"/>
    <property type="match status" value="1"/>
</dbReference>
<dbReference type="InterPro" id="IPR001492">
    <property type="entry name" value="Flagellin"/>
</dbReference>
<evidence type="ECO:0000313" key="2">
    <source>
        <dbReference type="Proteomes" id="UP000632498"/>
    </source>
</evidence>
<evidence type="ECO:0008006" key="3">
    <source>
        <dbReference type="Google" id="ProtNLM"/>
    </source>
</evidence>
<sequence length="515" mass="56567">MVNRLANFAHHQFLNSHLFKLQNDLFDAEIAVASEKKTQKYAGLASQSQRLVNLEYLARQSEQFNLNNNAMDLRLETQDIAMVGIEETISNIKDMLSDFSSGERRDENQVEQMQKFAYQALRDIQGFLNEKVGGRYLFSGSRIETSPVSLGLGNDLNDFQTTWNGDTTTYPTTRSANIMEFGVNETGVTYTLGNSVINGEQVQHGVMTVADSSLYQTGSSITLTGTNAGTWTVLDKDQDGANTLRLARKELNTNASSPATDTYTFTVKRGTKEETFNADVVVDPVTGYITPSNPTDFQGVTIPSTIEITSADGNNNLHVTATAFNEDTLGSLTIEQKPLTAVGGAGEAVTVSSQNYYNGDLMTSNHRIDDNRVITLDTNGLDPAFEKAIRALSIIAQGKLGTTGGLDQNTDRADDALWLLNSSLNFPTDGTPPYGTEETSSIEQLRFNNAFQRNQIKDSITREEKTIGFLEVNIGSIENIDMLEATTRLLDIDRALQASYQVLSRTQKLGLANFL</sequence>
<reference evidence="1" key="1">
    <citation type="journal article" date="2014" name="Int. J. Syst. Evol. Microbiol.">
        <title>Complete genome sequence of Corynebacterium casei LMG S-19264T (=DSM 44701T), isolated from a smear-ripened cheese.</title>
        <authorList>
            <consortium name="US DOE Joint Genome Institute (JGI-PGF)"/>
            <person name="Walter F."/>
            <person name="Albersmeier A."/>
            <person name="Kalinowski J."/>
            <person name="Ruckert C."/>
        </authorList>
    </citation>
    <scope>NUCLEOTIDE SEQUENCE</scope>
    <source>
        <strain evidence="1">CGMCC 1.15254</strain>
    </source>
</reference>
<dbReference type="AlphaFoldDB" id="A0A917BT10"/>
<dbReference type="Gene3D" id="1.20.1330.10">
    <property type="entry name" value="f41 fragment of flagellin, N-terminal domain"/>
    <property type="match status" value="1"/>
</dbReference>
<keyword evidence="2" id="KW-1185">Reference proteome</keyword>
<dbReference type="GO" id="GO:0009288">
    <property type="term" value="C:bacterial-type flagellum"/>
    <property type="evidence" value="ECO:0007669"/>
    <property type="project" value="InterPro"/>
</dbReference>
<name>A0A917BT10_9PROT</name>
<dbReference type="RefSeq" id="WP_188661724.1">
    <property type="nucleotide sequence ID" value="NZ_BMHV01000004.1"/>
</dbReference>
<reference evidence="1" key="2">
    <citation type="submission" date="2020-09" db="EMBL/GenBank/DDBJ databases">
        <authorList>
            <person name="Sun Q."/>
            <person name="Zhou Y."/>
        </authorList>
    </citation>
    <scope>NUCLEOTIDE SEQUENCE</scope>
    <source>
        <strain evidence="1">CGMCC 1.15254</strain>
    </source>
</reference>
<gene>
    <name evidence="1" type="ORF">GCM10011332_07280</name>
</gene>